<dbReference type="InterPro" id="IPR011701">
    <property type="entry name" value="MFS"/>
</dbReference>
<evidence type="ECO:0000256" key="4">
    <source>
        <dbReference type="ARBA" id="ARBA00022989"/>
    </source>
</evidence>
<reference evidence="8 9" key="1">
    <citation type="journal article" date="2015" name="Int. J. Syst. Evol. Microbiol.">
        <title>Methanoculleus taiwanensis sp. nov., a methanogen isolated from deep marine sediment at the deformation front area near Taiwan.</title>
        <authorList>
            <person name="Weng C.Y."/>
            <person name="Chen S.C."/>
            <person name="Lai M.C."/>
            <person name="Wu S.Y."/>
            <person name="Lin S."/>
            <person name="Yang T.F."/>
            <person name="Chen P.C."/>
        </authorList>
    </citation>
    <scope>NUCLEOTIDE SEQUENCE [LARGE SCALE GENOMIC DNA]</scope>
    <source>
        <strain evidence="8 9">CYW4</strain>
    </source>
</reference>
<accession>A0A498H0C2</accession>
<evidence type="ECO:0000256" key="6">
    <source>
        <dbReference type="SAM" id="Phobius"/>
    </source>
</evidence>
<evidence type="ECO:0000256" key="2">
    <source>
        <dbReference type="ARBA" id="ARBA00022448"/>
    </source>
</evidence>
<feature type="transmembrane region" description="Helical" evidence="6">
    <location>
        <begin position="76"/>
        <end position="99"/>
    </location>
</feature>
<feature type="transmembrane region" description="Helical" evidence="6">
    <location>
        <begin position="105"/>
        <end position="126"/>
    </location>
</feature>
<feature type="transmembrane region" description="Helical" evidence="6">
    <location>
        <begin position="431"/>
        <end position="452"/>
    </location>
</feature>
<proteinExistence type="predicted"/>
<dbReference type="AlphaFoldDB" id="A0A498H0C2"/>
<evidence type="ECO:0000256" key="3">
    <source>
        <dbReference type="ARBA" id="ARBA00022692"/>
    </source>
</evidence>
<evidence type="ECO:0000256" key="5">
    <source>
        <dbReference type="ARBA" id="ARBA00023136"/>
    </source>
</evidence>
<feature type="transmembrane region" description="Helical" evidence="6">
    <location>
        <begin position="162"/>
        <end position="180"/>
    </location>
</feature>
<feature type="transmembrane region" description="Helical" evidence="6">
    <location>
        <begin position="138"/>
        <end position="156"/>
    </location>
</feature>
<dbReference type="Pfam" id="PF07690">
    <property type="entry name" value="MFS_1"/>
    <property type="match status" value="1"/>
</dbReference>
<feature type="transmembrane region" description="Helical" evidence="6">
    <location>
        <begin position="224"/>
        <end position="240"/>
    </location>
</feature>
<keyword evidence="2" id="KW-0813">Transport</keyword>
<protein>
    <recommendedName>
        <fullName evidence="7">Major facilitator superfamily (MFS) profile domain-containing protein</fullName>
    </recommendedName>
</protein>
<dbReference type="PANTHER" id="PTHR42718:SF9">
    <property type="entry name" value="MAJOR FACILITATOR SUPERFAMILY MULTIDRUG TRANSPORTER MFSC"/>
    <property type="match status" value="1"/>
</dbReference>
<comment type="subcellular location">
    <subcellularLocation>
        <location evidence="1">Membrane</location>
        <topology evidence="1">Multi-pass membrane protein</topology>
    </subcellularLocation>
</comment>
<name>A0A498H0C2_9EURY</name>
<evidence type="ECO:0000256" key="1">
    <source>
        <dbReference type="ARBA" id="ARBA00004141"/>
    </source>
</evidence>
<dbReference type="PROSITE" id="PS50850">
    <property type="entry name" value="MFS"/>
    <property type="match status" value="1"/>
</dbReference>
<organism evidence="8 9">
    <name type="scientific">Methanoculleus taiwanensis</name>
    <dbReference type="NCBI Taxonomy" id="1550565"/>
    <lineage>
        <taxon>Archaea</taxon>
        <taxon>Methanobacteriati</taxon>
        <taxon>Methanobacteriota</taxon>
        <taxon>Stenosarchaea group</taxon>
        <taxon>Methanomicrobia</taxon>
        <taxon>Methanomicrobiales</taxon>
        <taxon>Methanomicrobiaceae</taxon>
        <taxon>Methanoculleus</taxon>
    </lineage>
</organism>
<feature type="transmembrane region" description="Helical" evidence="6">
    <location>
        <begin position="260"/>
        <end position="283"/>
    </location>
</feature>
<dbReference type="InterPro" id="IPR036259">
    <property type="entry name" value="MFS_trans_sf"/>
</dbReference>
<feature type="transmembrane region" description="Helical" evidence="6">
    <location>
        <begin position="325"/>
        <end position="344"/>
    </location>
</feature>
<evidence type="ECO:0000313" key="8">
    <source>
        <dbReference type="EMBL" id="RXE55306.1"/>
    </source>
</evidence>
<dbReference type="GO" id="GO:0016020">
    <property type="term" value="C:membrane"/>
    <property type="evidence" value="ECO:0007669"/>
    <property type="project" value="UniProtKB-SubCell"/>
</dbReference>
<feature type="transmembrane region" description="Helical" evidence="6">
    <location>
        <begin position="201"/>
        <end position="218"/>
    </location>
</feature>
<keyword evidence="4 6" id="KW-1133">Transmembrane helix</keyword>
<dbReference type="RefSeq" id="WP_128694470.1">
    <property type="nucleotide sequence ID" value="NZ_LHQS01000003.1"/>
</dbReference>
<feature type="transmembrane region" description="Helical" evidence="6">
    <location>
        <begin position="295"/>
        <end position="313"/>
    </location>
</feature>
<sequence length="464" mass="49189">MTSPAGRRNALITVALASSLAPFMVAGTIVAIPTIGEEFAVDPVTLSWVPTAFFLAAAMFLVPFGRVADIYGVKKVFSIGVAVYFASALLAAAAPSAPILIGARFFTGVGAAMIFGTSFALLSLVLPDTERGTALGTNIAATYTGFALGFLLGGLLTTYLSWRAIFLLIIPVTVLVLWLIRTRLTGECALSRGKHLDLPGAVLNITMLLLIMVGFSILPEPAGILALLLGLVTLGVFAAWERRSESPIIDLRLLARNRCFARTMASVLIYNTATFAGIYLFSLYLQYIRGQSPEAVGLILLVSTLITAFLVRFSGKLADLARPHLVASGGIVVTAAGILPLTGLNTATPLAIVLFALVMLSAGLAFFQPPIYTAAIGAVEREMYGVASGMVETMRLLGMTVSMAVTIIVFAVYFGGSAIGPATFPMLLESMRVIFVIFLILTILALLTTLLGERAARRRQEREG</sequence>
<keyword evidence="9" id="KW-1185">Reference proteome</keyword>
<dbReference type="GO" id="GO:0022857">
    <property type="term" value="F:transmembrane transporter activity"/>
    <property type="evidence" value="ECO:0007669"/>
    <property type="project" value="InterPro"/>
</dbReference>
<keyword evidence="3 6" id="KW-0812">Transmembrane</keyword>
<dbReference type="Gene3D" id="1.20.1250.20">
    <property type="entry name" value="MFS general substrate transporter like domains"/>
    <property type="match status" value="1"/>
</dbReference>
<feature type="domain" description="Major facilitator superfamily (MFS) profile" evidence="7">
    <location>
        <begin position="10"/>
        <end position="457"/>
    </location>
</feature>
<evidence type="ECO:0000259" key="7">
    <source>
        <dbReference type="PROSITE" id="PS50850"/>
    </source>
</evidence>
<feature type="transmembrane region" description="Helical" evidence="6">
    <location>
        <begin position="350"/>
        <end position="375"/>
    </location>
</feature>
<evidence type="ECO:0000313" key="9">
    <source>
        <dbReference type="Proteomes" id="UP000290932"/>
    </source>
</evidence>
<keyword evidence="5 6" id="KW-0472">Membrane</keyword>
<comment type="caution">
    <text evidence="8">The sequence shown here is derived from an EMBL/GenBank/DDBJ whole genome shotgun (WGS) entry which is preliminary data.</text>
</comment>
<feature type="transmembrane region" description="Helical" evidence="6">
    <location>
        <begin position="47"/>
        <end position="64"/>
    </location>
</feature>
<dbReference type="OrthoDB" id="107795at2157"/>
<dbReference type="Proteomes" id="UP000290932">
    <property type="component" value="Unassembled WGS sequence"/>
</dbReference>
<feature type="transmembrane region" description="Helical" evidence="6">
    <location>
        <begin position="396"/>
        <end position="419"/>
    </location>
</feature>
<dbReference type="CDD" id="cd17321">
    <property type="entry name" value="MFS_MMR_MDR_like"/>
    <property type="match status" value="1"/>
</dbReference>
<dbReference type="EMBL" id="LHQS01000003">
    <property type="protein sequence ID" value="RXE55306.1"/>
    <property type="molecule type" value="Genomic_DNA"/>
</dbReference>
<dbReference type="InterPro" id="IPR020846">
    <property type="entry name" value="MFS_dom"/>
</dbReference>
<dbReference type="PANTHER" id="PTHR42718">
    <property type="entry name" value="MAJOR FACILITATOR SUPERFAMILY MULTIDRUG TRANSPORTER MFSC"/>
    <property type="match status" value="1"/>
</dbReference>
<dbReference type="SUPFAM" id="SSF103473">
    <property type="entry name" value="MFS general substrate transporter"/>
    <property type="match status" value="1"/>
</dbReference>
<gene>
    <name evidence="8" type="ORF">ABH15_11065</name>
</gene>
<dbReference type="Gene3D" id="1.20.1720.10">
    <property type="entry name" value="Multidrug resistance protein D"/>
    <property type="match status" value="1"/>
</dbReference>